<accession>A0A9P8CK52</accession>
<sequence length="226" mass="24700">MCIDKHYFHSLCSCPTIEVAYCNAHPSSPPNGTHFVCTQVPMENAPHRCVNYTVVEKTIDNYCSEECEERLKGDAYFGSPRGKPSPKKPVEKKKPATTKGVGTKKRFIARKLKVGSIAYNPSVTMPQTNTRRMFLGQRNRLAGEYKGSAGKETKGGPQKEAQKGIGTAHRKMLDGQNKVCRIPKRGKRKFHPPPQGEKKNTKLAIPCSGNGSPGMVLGDQGSGAKA</sequence>
<feature type="region of interest" description="Disordered" evidence="1">
    <location>
        <begin position="76"/>
        <end position="101"/>
    </location>
</feature>
<dbReference type="Proteomes" id="UP000887226">
    <property type="component" value="Unassembled WGS sequence"/>
</dbReference>
<comment type="caution">
    <text evidence="2">The sequence shown here is derived from an EMBL/GenBank/DDBJ whole genome shotgun (WGS) entry which is preliminary data.</text>
</comment>
<proteinExistence type="predicted"/>
<feature type="region of interest" description="Disordered" evidence="1">
    <location>
        <begin position="145"/>
        <end position="226"/>
    </location>
</feature>
<evidence type="ECO:0000313" key="2">
    <source>
        <dbReference type="EMBL" id="KAG9248221.1"/>
    </source>
</evidence>
<reference evidence="2" key="1">
    <citation type="journal article" date="2021" name="IMA Fungus">
        <title>Genomic characterization of three marine fungi, including Emericellopsis atlantica sp. nov. with signatures of a generalist lifestyle and marine biomass degradation.</title>
        <authorList>
            <person name="Hagestad O.C."/>
            <person name="Hou L."/>
            <person name="Andersen J.H."/>
            <person name="Hansen E.H."/>
            <person name="Altermark B."/>
            <person name="Li C."/>
            <person name="Kuhnert E."/>
            <person name="Cox R.J."/>
            <person name="Crous P.W."/>
            <person name="Spatafora J.W."/>
            <person name="Lail K."/>
            <person name="Amirebrahimi M."/>
            <person name="Lipzen A."/>
            <person name="Pangilinan J."/>
            <person name="Andreopoulos W."/>
            <person name="Hayes R.D."/>
            <person name="Ng V."/>
            <person name="Grigoriev I.V."/>
            <person name="Jackson S.A."/>
            <person name="Sutton T.D.S."/>
            <person name="Dobson A.D.W."/>
            <person name="Rama T."/>
        </authorList>
    </citation>
    <scope>NUCLEOTIDE SEQUENCE</scope>
    <source>
        <strain evidence="2">TRa3180A</strain>
    </source>
</reference>
<name>A0A9P8CK52_9HELO</name>
<keyword evidence="3" id="KW-1185">Reference proteome</keyword>
<evidence type="ECO:0000256" key="1">
    <source>
        <dbReference type="SAM" id="MobiDB-lite"/>
    </source>
</evidence>
<feature type="compositionally biased region" description="Basic residues" evidence="1">
    <location>
        <begin position="181"/>
        <end position="191"/>
    </location>
</feature>
<gene>
    <name evidence="2" type="ORF">BJ878DRAFT_476655</name>
</gene>
<organism evidence="2 3">
    <name type="scientific">Calycina marina</name>
    <dbReference type="NCBI Taxonomy" id="1763456"/>
    <lineage>
        <taxon>Eukaryota</taxon>
        <taxon>Fungi</taxon>
        <taxon>Dikarya</taxon>
        <taxon>Ascomycota</taxon>
        <taxon>Pezizomycotina</taxon>
        <taxon>Leotiomycetes</taxon>
        <taxon>Helotiales</taxon>
        <taxon>Pezizellaceae</taxon>
        <taxon>Calycina</taxon>
    </lineage>
</organism>
<protein>
    <submittedName>
        <fullName evidence="2">Uncharacterized protein</fullName>
    </submittedName>
</protein>
<dbReference type="AlphaFoldDB" id="A0A9P8CK52"/>
<evidence type="ECO:0000313" key="3">
    <source>
        <dbReference type="Proteomes" id="UP000887226"/>
    </source>
</evidence>
<dbReference type="EMBL" id="MU253753">
    <property type="protein sequence ID" value="KAG9248221.1"/>
    <property type="molecule type" value="Genomic_DNA"/>
</dbReference>